<dbReference type="PANTHER" id="PTHR44688:SF16">
    <property type="entry name" value="DNA-BINDING TRANSCRIPTIONAL ACTIVATOR DEVR_DOSR"/>
    <property type="match status" value="1"/>
</dbReference>
<evidence type="ECO:0000313" key="6">
    <source>
        <dbReference type="EMBL" id="MTD15383.1"/>
    </source>
</evidence>
<dbReference type="SUPFAM" id="SSF46894">
    <property type="entry name" value="C-terminal effector domain of the bipartite response regulators"/>
    <property type="match status" value="1"/>
</dbReference>
<feature type="region of interest" description="Disordered" evidence="4">
    <location>
        <begin position="24"/>
        <end position="49"/>
    </location>
</feature>
<sequence>MVITNMRRVHSSRDPVLMPRASDFRMTIPPRSGGRPGVDRSEQQGAPGRGCRGIRHLAYMCRSALPLRSIQRPGGGAVVGPHDLSAKDVGSLLGLLRPGGDEVQPHAPDPDDPAPALPWPVLWDMLALVPCDEIGLCELDHPGRTRLVQQAVVEGVQDLVHGVPDEPAVQVFFDTGLCRPGLPIEARRRSARMTRRQAREDPLLQAADLWDYADELVVEMPAPTGITRRLLVRRYDGPDFTDRDVLVMELLRLRIQELYRHTRRQHLLPLLTSRQWEVMSLIAQGIPTAGIAKTLFTSESTVRKHVENILLRLDVRSREAAVAAVMPALDGSVGAYRIPVQSTRTPTGLSR</sequence>
<dbReference type="GO" id="GO:0003677">
    <property type="term" value="F:DNA binding"/>
    <property type="evidence" value="ECO:0007669"/>
    <property type="project" value="UniProtKB-KW"/>
</dbReference>
<evidence type="ECO:0000256" key="4">
    <source>
        <dbReference type="SAM" id="MobiDB-lite"/>
    </source>
</evidence>
<protein>
    <recommendedName>
        <fullName evidence="5">HTH luxR-type domain-containing protein</fullName>
    </recommendedName>
</protein>
<dbReference type="InterPro" id="IPR000792">
    <property type="entry name" value="Tscrpt_reg_LuxR_C"/>
</dbReference>
<gene>
    <name evidence="6" type="ORF">GIS00_15705</name>
</gene>
<comment type="caution">
    <text evidence="6">The sequence shown here is derived from an EMBL/GenBank/DDBJ whole genome shotgun (WGS) entry which is preliminary data.</text>
</comment>
<name>A0A7K1FQ59_9ACTN</name>
<accession>A0A7K1FQ59</accession>
<keyword evidence="1" id="KW-0805">Transcription regulation</keyword>
<evidence type="ECO:0000256" key="3">
    <source>
        <dbReference type="ARBA" id="ARBA00023163"/>
    </source>
</evidence>
<dbReference type="PRINTS" id="PR00038">
    <property type="entry name" value="HTHLUXR"/>
</dbReference>
<keyword evidence="3" id="KW-0804">Transcription</keyword>
<dbReference type="Proteomes" id="UP000460221">
    <property type="component" value="Unassembled WGS sequence"/>
</dbReference>
<dbReference type="InterPro" id="IPR036388">
    <property type="entry name" value="WH-like_DNA-bd_sf"/>
</dbReference>
<dbReference type="GO" id="GO:0006355">
    <property type="term" value="P:regulation of DNA-templated transcription"/>
    <property type="evidence" value="ECO:0007669"/>
    <property type="project" value="InterPro"/>
</dbReference>
<dbReference type="Gene3D" id="1.10.10.10">
    <property type="entry name" value="Winged helix-like DNA-binding domain superfamily/Winged helix DNA-binding domain"/>
    <property type="match status" value="1"/>
</dbReference>
<dbReference type="Pfam" id="PF00196">
    <property type="entry name" value="GerE"/>
    <property type="match status" value="1"/>
</dbReference>
<dbReference type="CDD" id="cd06170">
    <property type="entry name" value="LuxR_C_like"/>
    <property type="match status" value="1"/>
</dbReference>
<dbReference type="PROSITE" id="PS50043">
    <property type="entry name" value="HTH_LUXR_2"/>
    <property type="match status" value="1"/>
</dbReference>
<dbReference type="EMBL" id="WLYK01000006">
    <property type="protein sequence ID" value="MTD15383.1"/>
    <property type="molecule type" value="Genomic_DNA"/>
</dbReference>
<keyword evidence="7" id="KW-1185">Reference proteome</keyword>
<dbReference type="SMART" id="SM00421">
    <property type="entry name" value="HTH_LUXR"/>
    <property type="match status" value="1"/>
</dbReference>
<proteinExistence type="predicted"/>
<dbReference type="PANTHER" id="PTHR44688">
    <property type="entry name" value="DNA-BINDING TRANSCRIPTIONAL ACTIVATOR DEVR_DOSR"/>
    <property type="match status" value="1"/>
</dbReference>
<dbReference type="InterPro" id="IPR016032">
    <property type="entry name" value="Sig_transdc_resp-reg_C-effctor"/>
</dbReference>
<evidence type="ECO:0000313" key="7">
    <source>
        <dbReference type="Proteomes" id="UP000460221"/>
    </source>
</evidence>
<evidence type="ECO:0000259" key="5">
    <source>
        <dbReference type="PROSITE" id="PS50043"/>
    </source>
</evidence>
<reference evidence="6 7" key="1">
    <citation type="submission" date="2019-11" db="EMBL/GenBank/DDBJ databases">
        <authorList>
            <person name="Jiang L.-Q."/>
        </authorList>
    </citation>
    <scope>NUCLEOTIDE SEQUENCE [LARGE SCALE GENOMIC DNA]</scope>
    <source>
        <strain evidence="6 7">YIM 132087</strain>
    </source>
</reference>
<keyword evidence="2" id="KW-0238">DNA-binding</keyword>
<feature type="domain" description="HTH luxR-type" evidence="5">
    <location>
        <begin position="264"/>
        <end position="331"/>
    </location>
</feature>
<dbReference type="AlphaFoldDB" id="A0A7K1FQ59"/>
<evidence type="ECO:0000256" key="2">
    <source>
        <dbReference type="ARBA" id="ARBA00023125"/>
    </source>
</evidence>
<organism evidence="6 7">
    <name type="scientific">Nakamurella alba</name>
    <dbReference type="NCBI Taxonomy" id="2665158"/>
    <lineage>
        <taxon>Bacteria</taxon>
        <taxon>Bacillati</taxon>
        <taxon>Actinomycetota</taxon>
        <taxon>Actinomycetes</taxon>
        <taxon>Nakamurellales</taxon>
        <taxon>Nakamurellaceae</taxon>
        <taxon>Nakamurella</taxon>
    </lineage>
</organism>
<evidence type="ECO:0000256" key="1">
    <source>
        <dbReference type="ARBA" id="ARBA00023015"/>
    </source>
</evidence>